<dbReference type="EMBL" id="CAJOBH010246643">
    <property type="protein sequence ID" value="CAF5126988.1"/>
    <property type="molecule type" value="Genomic_DNA"/>
</dbReference>
<reference evidence="1" key="1">
    <citation type="submission" date="2021-02" db="EMBL/GenBank/DDBJ databases">
        <authorList>
            <person name="Nowell W R."/>
        </authorList>
    </citation>
    <scope>NUCLEOTIDE SEQUENCE</scope>
</reference>
<proteinExistence type="predicted"/>
<evidence type="ECO:0000313" key="2">
    <source>
        <dbReference type="Proteomes" id="UP000681967"/>
    </source>
</evidence>
<feature type="non-terminal residue" evidence="1">
    <location>
        <position position="1"/>
    </location>
</feature>
<comment type="caution">
    <text evidence="1">The sequence shown here is derived from an EMBL/GenBank/DDBJ whole genome shotgun (WGS) entry which is preliminary data.</text>
</comment>
<dbReference type="Proteomes" id="UP000681967">
    <property type="component" value="Unassembled WGS sequence"/>
</dbReference>
<name>A0A8S3FK96_9BILA</name>
<evidence type="ECO:0000313" key="1">
    <source>
        <dbReference type="EMBL" id="CAF5126988.1"/>
    </source>
</evidence>
<protein>
    <submittedName>
        <fullName evidence="1">Uncharacterized protein</fullName>
    </submittedName>
</protein>
<gene>
    <name evidence="1" type="ORF">BYL167_LOCUS67915</name>
</gene>
<sequence length="235" mass="27995">EKNHEQELILKYIVKQSHTTEYTNLSIIILSFCLHSTYRPIRSSTLKIFQTKLKCSTNDFDAFIQSIKHHENEILTDSEYICYLISQLIQSIKLNEKKKRKLNSDSSSLISLFKITIDSNEDLNHKLKQQLNIHLLYLLKQCKHWSVFNEYRIDMENLLQLSEQNLAVHHNKIFIENIIHHMDYETLIHEQSFCFEIILQILKRSIKKSKALITIDIMTLALKQVCFCRYSYRMI</sequence>
<dbReference type="AlphaFoldDB" id="A0A8S3FK96"/>
<organism evidence="1 2">
    <name type="scientific">Rotaria magnacalcarata</name>
    <dbReference type="NCBI Taxonomy" id="392030"/>
    <lineage>
        <taxon>Eukaryota</taxon>
        <taxon>Metazoa</taxon>
        <taxon>Spiralia</taxon>
        <taxon>Gnathifera</taxon>
        <taxon>Rotifera</taxon>
        <taxon>Eurotatoria</taxon>
        <taxon>Bdelloidea</taxon>
        <taxon>Philodinida</taxon>
        <taxon>Philodinidae</taxon>
        <taxon>Rotaria</taxon>
    </lineage>
</organism>
<accession>A0A8S3FK96</accession>